<protein>
    <recommendedName>
        <fullName evidence="2">SprT-like domain-containing protein</fullName>
    </recommendedName>
</protein>
<evidence type="ECO:0000259" key="2">
    <source>
        <dbReference type="SMART" id="SM00731"/>
    </source>
</evidence>
<organism>
    <name type="scientific">Pediculus humanus subsp. corporis</name>
    <name type="common">Body louse</name>
    <dbReference type="NCBI Taxonomy" id="121224"/>
    <lineage>
        <taxon>Eukaryota</taxon>
        <taxon>Metazoa</taxon>
        <taxon>Ecdysozoa</taxon>
        <taxon>Arthropoda</taxon>
        <taxon>Hexapoda</taxon>
        <taxon>Insecta</taxon>
        <taxon>Pterygota</taxon>
        <taxon>Neoptera</taxon>
        <taxon>Paraneoptera</taxon>
        <taxon>Psocodea</taxon>
        <taxon>Troctomorpha</taxon>
        <taxon>Phthiraptera</taxon>
        <taxon>Anoplura</taxon>
        <taxon>Pediculidae</taxon>
        <taxon>Pediculus</taxon>
    </lineage>
</organism>
<feature type="region of interest" description="Disordered" evidence="1">
    <location>
        <begin position="202"/>
        <end position="259"/>
    </location>
</feature>
<dbReference type="SMART" id="SM00731">
    <property type="entry name" value="SprT"/>
    <property type="match status" value="1"/>
</dbReference>
<dbReference type="RefSeq" id="XP_002429981.1">
    <property type="nucleotide sequence ID" value="XM_002429936.1"/>
</dbReference>
<feature type="compositionally biased region" description="Polar residues" evidence="1">
    <location>
        <begin position="202"/>
        <end position="213"/>
    </location>
</feature>
<dbReference type="GeneID" id="8230922"/>
<dbReference type="PANTHER" id="PTHR23099">
    <property type="entry name" value="TRANSCRIPTIONAL REGULATOR"/>
    <property type="match status" value="1"/>
</dbReference>
<gene>
    <name evidence="4" type="primary">8230922</name>
    <name evidence="3" type="ORF">Phum_PHUM458260</name>
</gene>
<evidence type="ECO:0000256" key="1">
    <source>
        <dbReference type="SAM" id="MobiDB-lite"/>
    </source>
</evidence>
<dbReference type="CTD" id="8230922"/>
<dbReference type="STRING" id="121224.E0VV37"/>
<sequence>MDGENGNFSEEKSTTLDQSLDFSDIVNCTIIDTETTIKRFIAQSNFTKFSVSHLSKTKLRNIEYWLKSNNVENVKTPPFANLSTTPISTKKKKCIINTKKINRKSIDLDIEEILNSVYENSWIKNQSVESVTTERDEIWEVKSISKTNSFHPTRRKIFDNKDEKMFSNNDRNNKTIDLNDSIISGVHLINLEDSDNSFNQIQSNDLEKNSNNVKRIKKLNKPNLRINTPRNKKIKETSSSKKNNSTDSSNVMKNSFSSSTAKKTNKKTFLASLSVSTPSSKCHPAAQYYKVNFKSKKDELIKKLFSLYNTEVFEGRLEKDMSFTWNVKLRGTAGYCHNKRITKSTGEVIRQSRIEFSSKIIDRADRLRDTMIHELCHAASWVLDGKLDGHGAVWNSWATKAMNRFPELPKIKRCHNYEIVTKYTYKCTQCGYSIKRHSKSINTDRKRCGYCYGNLELLFNKKKKVPEFDATKTLRTPNKFALFVKDNYQSVKNNLKNAKHAEIMKALSQQYATTKNKS</sequence>
<dbReference type="OrthoDB" id="20772at2759"/>
<dbReference type="SUPFAM" id="SSF47095">
    <property type="entry name" value="HMG-box"/>
    <property type="match status" value="1"/>
</dbReference>
<evidence type="ECO:0000313" key="5">
    <source>
        <dbReference type="Proteomes" id="UP000009046"/>
    </source>
</evidence>
<dbReference type="InParanoid" id="E0VV37"/>
<dbReference type="Proteomes" id="UP000009046">
    <property type="component" value="Unassembled WGS sequence"/>
</dbReference>
<dbReference type="GO" id="GO:0006974">
    <property type="term" value="P:DNA damage response"/>
    <property type="evidence" value="ECO:0007669"/>
    <property type="project" value="UniProtKB-ARBA"/>
</dbReference>
<dbReference type="GO" id="GO:0005634">
    <property type="term" value="C:nucleus"/>
    <property type="evidence" value="ECO:0007669"/>
    <property type="project" value="TreeGrafter"/>
</dbReference>
<dbReference type="EnsemblMetazoa" id="PHUM458260-RA">
    <property type="protein sequence ID" value="PHUM458260-PA"/>
    <property type="gene ID" value="PHUM458260"/>
</dbReference>
<dbReference type="InterPro" id="IPR036910">
    <property type="entry name" value="HMG_box_dom_sf"/>
</dbReference>
<reference evidence="3" key="1">
    <citation type="submission" date="2007-04" db="EMBL/GenBank/DDBJ databases">
        <title>Annotation of Pediculus humanus corporis strain USDA.</title>
        <authorList>
            <person name="Kirkness E."/>
            <person name="Hannick L."/>
            <person name="Hass B."/>
            <person name="Bruggner R."/>
            <person name="Lawson D."/>
            <person name="Bidwell S."/>
            <person name="Joardar V."/>
            <person name="Caler E."/>
            <person name="Walenz B."/>
            <person name="Inman J."/>
            <person name="Schobel S."/>
            <person name="Galinsky K."/>
            <person name="Amedeo P."/>
            <person name="Strausberg R."/>
        </authorList>
    </citation>
    <scope>NUCLEOTIDE SEQUENCE</scope>
    <source>
        <strain evidence="3">USDA</strain>
    </source>
</reference>
<proteinExistence type="predicted"/>
<accession>E0VV37</accession>
<dbReference type="VEuPathDB" id="VectorBase:PHUM458260"/>
<dbReference type="KEGG" id="phu:Phum_PHUM458260"/>
<dbReference type="InterPro" id="IPR006640">
    <property type="entry name" value="SprT-like_domain"/>
</dbReference>
<dbReference type="EMBL" id="DS235802">
    <property type="protein sequence ID" value="EEB17243.1"/>
    <property type="molecule type" value="Genomic_DNA"/>
</dbReference>
<dbReference type="HOGENOM" id="CLU_526097_0_0_1"/>
<dbReference type="EMBL" id="AAZO01005572">
    <property type="status" value="NOT_ANNOTATED_CDS"/>
    <property type="molecule type" value="Genomic_DNA"/>
</dbReference>
<name>E0VV37_PEDHC</name>
<dbReference type="PANTHER" id="PTHR23099:SF0">
    <property type="entry name" value="GERM CELL NUCLEAR ACIDIC PROTEIN"/>
    <property type="match status" value="1"/>
</dbReference>
<dbReference type="Pfam" id="PF10263">
    <property type="entry name" value="SprT-like"/>
    <property type="match status" value="1"/>
</dbReference>
<dbReference type="eggNOG" id="KOG3854">
    <property type="taxonomic scope" value="Eukaryota"/>
</dbReference>
<reference evidence="3" key="2">
    <citation type="submission" date="2007-04" db="EMBL/GenBank/DDBJ databases">
        <title>The genome of the human body louse.</title>
        <authorList>
            <consortium name="The Human Body Louse Genome Consortium"/>
            <person name="Kirkness E."/>
            <person name="Walenz B."/>
            <person name="Hass B."/>
            <person name="Bruggner R."/>
            <person name="Strausberg R."/>
        </authorList>
    </citation>
    <scope>NUCLEOTIDE SEQUENCE</scope>
    <source>
        <strain evidence="3">USDA</strain>
    </source>
</reference>
<feature type="domain" description="SprT-like" evidence="2">
    <location>
        <begin position="298"/>
        <end position="458"/>
    </location>
</feature>
<evidence type="ECO:0000313" key="3">
    <source>
        <dbReference type="EMBL" id="EEB17243.1"/>
    </source>
</evidence>
<dbReference type="AlphaFoldDB" id="E0VV37"/>
<keyword evidence="5" id="KW-1185">Reference proteome</keyword>
<reference evidence="4" key="3">
    <citation type="submission" date="2021-02" db="UniProtKB">
        <authorList>
            <consortium name="EnsemblMetazoa"/>
        </authorList>
    </citation>
    <scope>IDENTIFICATION</scope>
    <source>
        <strain evidence="4">USDA</strain>
    </source>
</reference>
<feature type="compositionally biased region" description="Low complexity" evidence="1">
    <location>
        <begin position="240"/>
        <end position="259"/>
    </location>
</feature>
<evidence type="ECO:0000313" key="4">
    <source>
        <dbReference type="EnsemblMetazoa" id="PHUM458260-PA"/>
    </source>
</evidence>